<name>A0AAW1U707_9CUCU</name>
<reference evidence="1 2" key="1">
    <citation type="submission" date="2023-03" db="EMBL/GenBank/DDBJ databases">
        <title>Genome insight into feeding habits of ladybird beetles.</title>
        <authorList>
            <person name="Li H.-S."/>
            <person name="Huang Y.-H."/>
            <person name="Pang H."/>
        </authorList>
    </citation>
    <scope>NUCLEOTIDE SEQUENCE [LARGE SCALE GENOMIC DNA]</scope>
    <source>
        <strain evidence="1">SYSU_2023b</strain>
        <tissue evidence="1">Whole body</tissue>
    </source>
</reference>
<keyword evidence="2" id="KW-1185">Reference proteome</keyword>
<dbReference type="AlphaFoldDB" id="A0AAW1U707"/>
<comment type="caution">
    <text evidence="1">The sequence shown here is derived from an EMBL/GenBank/DDBJ whole genome shotgun (WGS) entry which is preliminary data.</text>
</comment>
<organism evidence="1 2">
    <name type="scientific">Henosepilachna vigintioctopunctata</name>
    <dbReference type="NCBI Taxonomy" id="420089"/>
    <lineage>
        <taxon>Eukaryota</taxon>
        <taxon>Metazoa</taxon>
        <taxon>Ecdysozoa</taxon>
        <taxon>Arthropoda</taxon>
        <taxon>Hexapoda</taxon>
        <taxon>Insecta</taxon>
        <taxon>Pterygota</taxon>
        <taxon>Neoptera</taxon>
        <taxon>Endopterygota</taxon>
        <taxon>Coleoptera</taxon>
        <taxon>Polyphaga</taxon>
        <taxon>Cucujiformia</taxon>
        <taxon>Coccinelloidea</taxon>
        <taxon>Coccinellidae</taxon>
        <taxon>Epilachninae</taxon>
        <taxon>Epilachnini</taxon>
        <taxon>Henosepilachna</taxon>
    </lineage>
</organism>
<sequence>MDHYDRRKMRQINVKHHTQNSNWDCGISCLLMVLPEDSRCFLLNNKFEICREEGFNTRYSIIQLKTYLGSHKNSKYNPFDNYYIILLD</sequence>
<evidence type="ECO:0000313" key="2">
    <source>
        <dbReference type="Proteomes" id="UP001431783"/>
    </source>
</evidence>
<accession>A0AAW1U707</accession>
<evidence type="ECO:0000313" key="1">
    <source>
        <dbReference type="EMBL" id="KAK9876444.1"/>
    </source>
</evidence>
<dbReference type="Pfam" id="PF09778">
    <property type="entry name" value="Guanylate_cyc_2"/>
    <property type="match status" value="1"/>
</dbReference>
<dbReference type="Proteomes" id="UP001431783">
    <property type="component" value="Unassembled WGS sequence"/>
</dbReference>
<dbReference type="EMBL" id="JARQZJ010000036">
    <property type="protein sequence ID" value="KAK9876444.1"/>
    <property type="molecule type" value="Genomic_DNA"/>
</dbReference>
<dbReference type="InterPro" id="IPR018616">
    <property type="entry name" value="GUCD1"/>
</dbReference>
<proteinExistence type="predicted"/>
<gene>
    <name evidence="1" type="ORF">WA026_012757</name>
</gene>
<protein>
    <submittedName>
        <fullName evidence="1">Uncharacterized protein</fullName>
    </submittedName>
</protein>